<gene>
    <name evidence="3" type="ORF">QBC40DRAFT_81642</name>
</gene>
<keyword evidence="2" id="KW-0472">Membrane</keyword>
<evidence type="ECO:0000313" key="3">
    <source>
        <dbReference type="EMBL" id="KAK4199544.1"/>
    </source>
</evidence>
<keyword evidence="2" id="KW-1133">Transmembrane helix</keyword>
<evidence type="ECO:0000313" key="4">
    <source>
        <dbReference type="Proteomes" id="UP001303160"/>
    </source>
</evidence>
<protein>
    <submittedName>
        <fullName evidence="3">Uncharacterized protein</fullName>
    </submittedName>
</protein>
<reference evidence="3" key="1">
    <citation type="journal article" date="2023" name="Mol. Phylogenet. Evol.">
        <title>Genome-scale phylogeny and comparative genomics of the fungal order Sordariales.</title>
        <authorList>
            <person name="Hensen N."/>
            <person name="Bonometti L."/>
            <person name="Westerberg I."/>
            <person name="Brannstrom I.O."/>
            <person name="Guillou S."/>
            <person name="Cros-Aarteil S."/>
            <person name="Calhoun S."/>
            <person name="Haridas S."/>
            <person name="Kuo A."/>
            <person name="Mondo S."/>
            <person name="Pangilinan J."/>
            <person name="Riley R."/>
            <person name="LaButti K."/>
            <person name="Andreopoulos B."/>
            <person name="Lipzen A."/>
            <person name="Chen C."/>
            <person name="Yan M."/>
            <person name="Daum C."/>
            <person name="Ng V."/>
            <person name="Clum A."/>
            <person name="Steindorff A."/>
            <person name="Ohm R.A."/>
            <person name="Martin F."/>
            <person name="Silar P."/>
            <person name="Natvig D.O."/>
            <person name="Lalanne C."/>
            <person name="Gautier V."/>
            <person name="Ament-Velasquez S.L."/>
            <person name="Kruys A."/>
            <person name="Hutchinson M.I."/>
            <person name="Powell A.J."/>
            <person name="Barry K."/>
            <person name="Miller A.N."/>
            <person name="Grigoriev I.V."/>
            <person name="Debuchy R."/>
            <person name="Gladieux P."/>
            <person name="Hiltunen Thoren M."/>
            <person name="Johannesson H."/>
        </authorList>
    </citation>
    <scope>NUCLEOTIDE SEQUENCE</scope>
    <source>
        <strain evidence="3">CBS 315.58</strain>
    </source>
</reference>
<proteinExistence type="predicted"/>
<comment type="caution">
    <text evidence="3">The sequence shown here is derived from an EMBL/GenBank/DDBJ whole genome shotgun (WGS) entry which is preliminary data.</text>
</comment>
<keyword evidence="4" id="KW-1185">Reference proteome</keyword>
<dbReference type="EMBL" id="MU863931">
    <property type="protein sequence ID" value="KAK4199544.1"/>
    <property type="molecule type" value="Genomic_DNA"/>
</dbReference>
<sequence>MATTCANRLVSRMDNQSWWWRMPMISISPPGILWMCAGIVILACFPDLCVDPFSPHLVLLPCHGSGKLFYLSKLLLTGSLTNASKRAARLGKSGAVSAVISFSTRRVRTCPPEPIETRFKQLRAPSRAVKAGMSSSISSNVRTALRKSPAASIQMLSAPSCAEVPRTNCVLLTTNITTHGRMVSMKYRPLSVPSQGHYQPGSRCKRTNAGRGTDGNNRP</sequence>
<dbReference type="AlphaFoldDB" id="A0AAN6XFB1"/>
<accession>A0AAN6XFB1</accession>
<organism evidence="3 4">
    <name type="scientific">Triangularia verruculosa</name>
    <dbReference type="NCBI Taxonomy" id="2587418"/>
    <lineage>
        <taxon>Eukaryota</taxon>
        <taxon>Fungi</taxon>
        <taxon>Dikarya</taxon>
        <taxon>Ascomycota</taxon>
        <taxon>Pezizomycotina</taxon>
        <taxon>Sordariomycetes</taxon>
        <taxon>Sordariomycetidae</taxon>
        <taxon>Sordariales</taxon>
        <taxon>Podosporaceae</taxon>
        <taxon>Triangularia</taxon>
    </lineage>
</organism>
<keyword evidence="2" id="KW-0812">Transmembrane</keyword>
<reference evidence="3" key="2">
    <citation type="submission" date="2023-05" db="EMBL/GenBank/DDBJ databases">
        <authorList>
            <consortium name="Lawrence Berkeley National Laboratory"/>
            <person name="Steindorff A."/>
            <person name="Hensen N."/>
            <person name="Bonometti L."/>
            <person name="Westerberg I."/>
            <person name="Brannstrom I.O."/>
            <person name="Guillou S."/>
            <person name="Cros-Aarteil S."/>
            <person name="Calhoun S."/>
            <person name="Haridas S."/>
            <person name="Kuo A."/>
            <person name="Mondo S."/>
            <person name="Pangilinan J."/>
            <person name="Riley R."/>
            <person name="Labutti K."/>
            <person name="Andreopoulos B."/>
            <person name="Lipzen A."/>
            <person name="Chen C."/>
            <person name="Yanf M."/>
            <person name="Daum C."/>
            <person name="Ng V."/>
            <person name="Clum A."/>
            <person name="Ohm R."/>
            <person name="Martin F."/>
            <person name="Silar P."/>
            <person name="Natvig D."/>
            <person name="Lalanne C."/>
            <person name="Gautier V."/>
            <person name="Ament-Velasquez S.L."/>
            <person name="Kruys A."/>
            <person name="Hutchinson M.I."/>
            <person name="Powell A.J."/>
            <person name="Barry K."/>
            <person name="Miller A.N."/>
            <person name="Grigoriev I.V."/>
            <person name="Debuchy R."/>
            <person name="Gladieux P."/>
            <person name="Thoren M.H."/>
            <person name="Johannesson H."/>
        </authorList>
    </citation>
    <scope>NUCLEOTIDE SEQUENCE</scope>
    <source>
        <strain evidence="3">CBS 315.58</strain>
    </source>
</reference>
<feature type="transmembrane region" description="Helical" evidence="2">
    <location>
        <begin position="31"/>
        <end position="50"/>
    </location>
</feature>
<name>A0AAN6XFB1_9PEZI</name>
<feature type="region of interest" description="Disordered" evidence="1">
    <location>
        <begin position="191"/>
        <end position="219"/>
    </location>
</feature>
<evidence type="ECO:0000256" key="2">
    <source>
        <dbReference type="SAM" id="Phobius"/>
    </source>
</evidence>
<evidence type="ECO:0000256" key="1">
    <source>
        <dbReference type="SAM" id="MobiDB-lite"/>
    </source>
</evidence>
<dbReference type="Proteomes" id="UP001303160">
    <property type="component" value="Unassembled WGS sequence"/>
</dbReference>